<keyword evidence="2" id="KW-1185">Reference proteome</keyword>
<evidence type="ECO:0008006" key="3">
    <source>
        <dbReference type="Google" id="ProtNLM"/>
    </source>
</evidence>
<dbReference type="Proteomes" id="UP000078541">
    <property type="component" value="Unassembled WGS sequence"/>
</dbReference>
<evidence type="ECO:0000313" key="1">
    <source>
        <dbReference type="EMBL" id="KYN45313.1"/>
    </source>
</evidence>
<reference evidence="1 2" key="1">
    <citation type="submission" date="2016-03" db="EMBL/GenBank/DDBJ databases">
        <title>Trachymyrmex septentrionalis WGS genome.</title>
        <authorList>
            <person name="Nygaard S."/>
            <person name="Hu H."/>
            <person name="Boomsma J."/>
            <person name="Zhang G."/>
        </authorList>
    </citation>
    <scope>NUCLEOTIDE SEQUENCE [LARGE SCALE GENOMIC DNA]</scope>
    <source>
        <strain evidence="1">Tsep2-gDNA-1</strain>
        <tissue evidence="1">Whole body</tissue>
    </source>
</reference>
<feature type="non-terminal residue" evidence="1">
    <location>
        <position position="1"/>
    </location>
</feature>
<gene>
    <name evidence="1" type="ORF">ALC56_00159</name>
</gene>
<organism evidence="1 2">
    <name type="scientific">Trachymyrmex septentrionalis</name>
    <dbReference type="NCBI Taxonomy" id="34720"/>
    <lineage>
        <taxon>Eukaryota</taxon>
        <taxon>Metazoa</taxon>
        <taxon>Ecdysozoa</taxon>
        <taxon>Arthropoda</taxon>
        <taxon>Hexapoda</taxon>
        <taxon>Insecta</taxon>
        <taxon>Pterygota</taxon>
        <taxon>Neoptera</taxon>
        <taxon>Endopterygota</taxon>
        <taxon>Hymenoptera</taxon>
        <taxon>Apocrita</taxon>
        <taxon>Aculeata</taxon>
        <taxon>Formicoidea</taxon>
        <taxon>Formicidae</taxon>
        <taxon>Myrmicinae</taxon>
        <taxon>Trachymyrmex</taxon>
    </lineage>
</organism>
<dbReference type="AlphaFoldDB" id="A0A195FXZ4"/>
<protein>
    <recommendedName>
        <fullName evidence="3">DDE-1 domain-containing protein</fullName>
    </recommendedName>
</protein>
<dbReference type="EMBL" id="KQ981169">
    <property type="protein sequence ID" value="KYN45313.1"/>
    <property type="molecule type" value="Genomic_DNA"/>
</dbReference>
<dbReference type="STRING" id="34720.A0A195FXZ4"/>
<proteinExistence type="predicted"/>
<sequence>LVRQHLERLNLLKIDFSRVYNCNESAFLLSPKEEYVLVLVKKGSKSVHKIVNNDKEYLTVLLMVKAGGMLVSPMVIKFLCRTLYKRYHIGFLVNFHKIGQLILSEKEWITESFFEFINNNFYQWLVTNNIKFPIVLYVDGHSSHLTLIKFCRSVQIELIALYPNAIHILHFWIINCNFYIIYNNKINLTFESMCPLTIKLPIMSMIVPPMNRRTANIMAFHGIFIGGLTN</sequence>
<accession>A0A195FXZ4</accession>
<name>A0A195FXZ4_9HYME</name>
<evidence type="ECO:0000313" key="2">
    <source>
        <dbReference type="Proteomes" id="UP000078541"/>
    </source>
</evidence>